<dbReference type="GO" id="GO:0016020">
    <property type="term" value="C:membrane"/>
    <property type="evidence" value="ECO:0007669"/>
    <property type="project" value="TreeGrafter"/>
</dbReference>
<accession>A0A8J3AP36</accession>
<dbReference type="PANTHER" id="PTHR10587">
    <property type="entry name" value="GLYCOSYL TRANSFERASE-RELATED"/>
    <property type="match status" value="1"/>
</dbReference>
<dbReference type="RefSeq" id="WP_088003873.1">
    <property type="nucleotide sequence ID" value="NZ_BMHB01000005.1"/>
</dbReference>
<dbReference type="InterPro" id="IPR014132">
    <property type="entry name" value="PdaB-like"/>
</dbReference>
<protein>
    <submittedName>
        <fullName evidence="3">Polysaccharide deacetylase family sporulation protein PdaB</fullName>
    </submittedName>
</protein>
<evidence type="ECO:0000256" key="1">
    <source>
        <dbReference type="SAM" id="Phobius"/>
    </source>
</evidence>
<dbReference type="SUPFAM" id="SSF88713">
    <property type="entry name" value="Glycoside hydrolase/deacetylase"/>
    <property type="match status" value="1"/>
</dbReference>
<dbReference type="PROSITE" id="PS51677">
    <property type="entry name" value="NODB"/>
    <property type="match status" value="1"/>
</dbReference>
<gene>
    <name evidence="3" type="primary">cda1</name>
    <name evidence="3" type="ORF">GCM10007380_41100</name>
</gene>
<dbReference type="GO" id="GO:0005975">
    <property type="term" value="P:carbohydrate metabolic process"/>
    <property type="evidence" value="ECO:0007669"/>
    <property type="project" value="InterPro"/>
</dbReference>
<dbReference type="NCBIfam" id="TIGR02764">
    <property type="entry name" value="spore_ybaN_pdaB"/>
    <property type="match status" value="1"/>
</dbReference>
<dbReference type="Gene3D" id="3.20.20.370">
    <property type="entry name" value="Glycoside hydrolase/deacetylase"/>
    <property type="match status" value="1"/>
</dbReference>
<organism evidence="3 4">
    <name type="scientific">Gottfriedia solisilvae</name>
    <dbReference type="NCBI Taxonomy" id="1516104"/>
    <lineage>
        <taxon>Bacteria</taxon>
        <taxon>Bacillati</taxon>
        <taxon>Bacillota</taxon>
        <taxon>Bacilli</taxon>
        <taxon>Bacillales</taxon>
        <taxon>Bacillaceae</taxon>
        <taxon>Gottfriedia</taxon>
    </lineage>
</organism>
<dbReference type="Proteomes" id="UP000626244">
    <property type="component" value="Unassembled WGS sequence"/>
</dbReference>
<dbReference type="OrthoDB" id="9806342at2"/>
<dbReference type="Pfam" id="PF01522">
    <property type="entry name" value="Polysacc_deac_1"/>
    <property type="match status" value="1"/>
</dbReference>
<evidence type="ECO:0000313" key="3">
    <source>
        <dbReference type="EMBL" id="GGI18073.1"/>
    </source>
</evidence>
<dbReference type="InterPro" id="IPR011330">
    <property type="entry name" value="Glyco_hydro/deAcase_b/a-brl"/>
</dbReference>
<reference evidence="4" key="1">
    <citation type="journal article" date="2019" name="Int. J. Syst. Evol. Microbiol.">
        <title>The Global Catalogue of Microorganisms (GCM) 10K type strain sequencing project: providing services to taxonomists for standard genome sequencing and annotation.</title>
        <authorList>
            <consortium name="The Broad Institute Genomics Platform"/>
            <consortium name="The Broad Institute Genome Sequencing Center for Infectious Disease"/>
            <person name="Wu L."/>
            <person name="Ma J."/>
        </authorList>
    </citation>
    <scope>NUCLEOTIDE SEQUENCE [LARGE SCALE GENOMIC DNA]</scope>
    <source>
        <strain evidence="4">CGMCC 1.14993</strain>
    </source>
</reference>
<feature type="domain" description="NodB homology" evidence="2">
    <location>
        <begin position="58"/>
        <end position="238"/>
    </location>
</feature>
<keyword evidence="1" id="KW-1133">Transmembrane helix</keyword>
<dbReference type="EMBL" id="BMHB01000005">
    <property type="protein sequence ID" value="GGI18073.1"/>
    <property type="molecule type" value="Genomic_DNA"/>
</dbReference>
<name>A0A8J3AP36_9BACI</name>
<keyword evidence="4" id="KW-1185">Reference proteome</keyword>
<evidence type="ECO:0000259" key="2">
    <source>
        <dbReference type="PROSITE" id="PS51677"/>
    </source>
</evidence>
<dbReference type="PANTHER" id="PTHR10587:SF128">
    <property type="entry name" value="POLYSACCHARIDE DEACETYLASE PDAB-RELATED"/>
    <property type="match status" value="1"/>
</dbReference>
<sequence>MLFYFYITSKRKLKQISLITIIAFFTACLVYIQAPKTFSTFSTSKGPMAIYKGDASRKNIALTFDISWGDENAVKVLEVLKNQRINNATFFLSASWAERHPEIVETIVKQGHEIGTLGYRYKSYTQLTTLEMQRDLNNSDEVFKRLGVKDVKLFRPPNGEFNKEVIKVASRYNLSVVHWSINTEDWRNPGTNQIFETVKENTNPGDIILLHASDSALQTPKAIPLIISYLRDKGYKNVSVSQMISNTKTKTKVVN</sequence>
<dbReference type="InterPro" id="IPR002509">
    <property type="entry name" value="NODB_dom"/>
</dbReference>
<evidence type="ECO:0000313" key="4">
    <source>
        <dbReference type="Proteomes" id="UP000626244"/>
    </source>
</evidence>
<keyword evidence="1" id="KW-0472">Membrane</keyword>
<proteinExistence type="predicted"/>
<dbReference type="GO" id="GO:0016810">
    <property type="term" value="F:hydrolase activity, acting on carbon-nitrogen (but not peptide) bonds"/>
    <property type="evidence" value="ECO:0007669"/>
    <property type="project" value="InterPro"/>
</dbReference>
<keyword evidence="1" id="KW-0812">Transmembrane</keyword>
<comment type="caution">
    <text evidence="3">The sequence shown here is derived from an EMBL/GenBank/DDBJ whole genome shotgun (WGS) entry which is preliminary data.</text>
</comment>
<dbReference type="InterPro" id="IPR050248">
    <property type="entry name" value="Polysacc_deacetylase_ArnD"/>
</dbReference>
<feature type="transmembrane region" description="Helical" evidence="1">
    <location>
        <begin position="16"/>
        <end position="34"/>
    </location>
</feature>
<dbReference type="AlphaFoldDB" id="A0A8J3AP36"/>